<feature type="signal peptide" evidence="8">
    <location>
        <begin position="1"/>
        <end position="24"/>
    </location>
</feature>
<accession>A0A174G6V5</accession>
<dbReference type="GO" id="GO:0005737">
    <property type="term" value="C:cytoplasm"/>
    <property type="evidence" value="ECO:0007669"/>
    <property type="project" value="UniProtKB-SubCell"/>
</dbReference>
<evidence type="ECO:0000313" key="12">
    <source>
        <dbReference type="Proteomes" id="UP000183040"/>
    </source>
</evidence>
<dbReference type="Gene3D" id="2.60.120.260">
    <property type="entry name" value="Galactose-binding domain-like"/>
    <property type="match status" value="2"/>
</dbReference>
<evidence type="ECO:0000313" key="10">
    <source>
        <dbReference type="EMBL" id="SEA43823.1"/>
    </source>
</evidence>
<dbReference type="PROSITE" id="PS51257">
    <property type="entry name" value="PROKAR_LIPOPROTEIN"/>
    <property type="match status" value="1"/>
</dbReference>
<dbReference type="AlphaFoldDB" id="A0A174G6V5"/>
<dbReference type="Proteomes" id="UP000183040">
    <property type="component" value="Unassembled WGS sequence"/>
</dbReference>
<comment type="cofactor">
    <cofactor evidence="2">
        <name>Zn(2+)</name>
        <dbReference type="ChEBI" id="CHEBI:29105"/>
    </cofactor>
</comment>
<dbReference type="EMBL" id="FOUM01000007">
    <property type="protein sequence ID" value="SFM59401.1"/>
    <property type="molecule type" value="Genomic_DNA"/>
</dbReference>
<dbReference type="EC" id="3.5.1.52" evidence="4"/>
<feature type="chain" id="PRO_5014251302" description="Peptide-N(4)-(N-acetyl-beta-glucosaminyl)asparagine amidase" evidence="8">
    <location>
        <begin position="25"/>
        <end position="601"/>
    </location>
</feature>
<organism evidence="11 13">
    <name type="scientific">Bacteroides xylanisolvens</name>
    <dbReference type="NCBI Taxonomy" id="371601"/>
    <lineage>
        <taxon>Bacteria</taxon>
        <taxon>Pseudomonadati</taxon>
        <taxon>Bacteroidota</taxon>
        <taxon>Bacteroidia</taxon>
        <taxon>Bacteroidales</taxon>
        <taxon>Bacteroidaceae</taxon>
        <taxon>Bacteroides</taxon>
    </lineage>
</organism>
<evidence type="ECO:0000313" key="11">
    <source>
        <dbReference type="EMBL" id="SFM59401.1"/>
    </source>
</evidence>
<comment type="subcellular location">
    <subcellularLocation>
        <location evidence="3">Cytoplasm</location>
    </subcellularLocation>
</comment>
<dbReference type="Proteomes" id="UP000183766">
    <property type="component" value="Unassembled WGS sequence"/>
</dbReference>
<evidence type="ECO:0000256" key="8">
    <source>
        <dbReference type="SAM" id="SignalP"/>
    </source>
</evidence>
<evidence type="ECO:0000256" key="4">
    <source>
        <dbReference type="ARBA" id="ARBA00012158"/>
    </source>
</evidence>
<protein>
    <recommendedName>
        <fullName evidence="5">Peptide-N(4)-(N-acetyl-beta-glucosaminyl)asparagine amidase</fullName>
        <ecNumber evidence="4">3.5.1.52</ecNumber>
    </recommendedName>
    <alternativeName>
        <fullName evidence="7">Peptide:N-glycanase</fullName>
    </alternativeName>
</protein>
<evidence type="ECO:0000256" key="3">
    <source>
        <dbReference type="ARBA" id="ARBA00004496"/>
    </source>
</evidence>
<dbReference type="SUPFAM" id="SSF54001">
    <property type="entry name" value="Cysteine proteinases"/>
    <property type="match status" value="1"/>
</dbReference>
<evidence type="ECO:0000259" key="9">
    <source>
        <dbReference type="Pfam" id="PF01841"/>
    </source>
</evidence>
<dbReference type="InterPro" id="IPR002931">
    <property type="entry name" value="Transglutaminase-like"/>
</dbReference>
<evidence type="ECO:0000256" key="7">
    <source>
        <dbReference type="ARBA" id="ARBA00032901"/>
    </source>
</evidence>
<dbReference type="PANTHER" id="PTHR35532:SF5">
    <property type="entry name" value="CARBOHYDRATE-BINDING DOMAIN-CONTAINING PROTEIN"/>
    <property type="match status" value="1"/>
</dbReference>
<evidence type="ECO:0000256" key="1">
    <source>
        <dbReference type="ARBA" id="ARBA00001650"/>
    </source>
</evidence>
<dbReference type="GO" id="GO:0000224">
    <property type="term" value="F:peptide-N4-(N-acetyl-beta-glucosaminyl)asparagine amidase activity"/>
    <property type="evidence" value="ECO:0007669"/>
    <property type="project" value="UniProtKB-EC"/>
</dbReference>
<dbReference type="InterPro" id="IPR038765">
    <property type="entry name" value="Papain-like_cys_pep_sf"/>
</dbReference>
<evidence type="ECO:0000256" key="6">
    <source>
        <dbReference type="ARBA" id="ARBA00022490"/>
    </source>
</evidence>
<sequence length="601" mass="69792">MKTIYTVFLLLLLLSCTSSSEKLAWEIANNSQTNKKELTRFLEHYKTNKDKDKYKAACFLIENMPNKYSINGKEQKIYDIDIVKADSLIKSLEHSFFLKEKSPYLKNYTFEQFCEYILPYRVADESLQYYWKWDCSRKFEKQCTNDIIQTAQNINAQIKIELSPEFYKDTLKSYSSIIKTGYGKCDDRTALVTMALRSVGIPAAFEFVPYWGSNNNGHSFVSIILPDNKIYPLQNTDKQANGDYYLSRKTPKIYRKMYSIQDLAKHIDNIPELFRHNDLLDVTKLHNIGSCDVTVSTNINKEKENFLSVFSPKRWVPVAFSSSQTFHHIGTGNIYNVDRNKEAIDLGDGIVYLPTHWVNEEAIPIGSPIIVSEDSVREIKPDTKHLERVVCKRKFPLNMRIVDFSKLMIMGVFEGANKADFSDATELYKITKTPESKMQKIEISAEKAYRYIRYRKPKGTFSIAEFCLYQSDEKLLPFHPIACDAIYEDSTMLNIFDGQPLTYYQVSGGIDLWVGVDLYKPVKISKIGFAPRNDDNAIVSTDTYELFYWQDQWISLGRKRPIGDSVVYDNVPQKALLWLRNLTKGREERPFTYENGKQIWW</sequence>
<proteinExistence type="predicted"/>
<evidence type="ECO:0000256" key="5">
    <source>
        <dbReference type="ARBA" id="ARBA00018546"/>
    </source>
</evidence>
<feature type="domain" description="Transglutaminase-like" evidence="9">
    <location>
        <begin position="140"/>
        <end position="229"/>
    </location>
</feature>
<keyword evidence="8" id="KW-0732">Signal</keyword>
<gene>
    <name evidence="10" type="ORF">SAMN04487924_10686</name>
    <name evidence="11" type="ORF">SAMN05216250_10764</name>
</gene>
<dbReference type="SUPFAM" id="SSF49785">
    <property type="entry name" value="Galactose-binding domain-like"/>
    <property type="match status" value="1"/>
</dbReference>
<dbReference type="InterPro" id="IPR008979">
    <property type="entry name" value="Galactose-bd-like_sf"/>
</dbReference>
<dbReference type="RefSeq" id="WP_004313842.1">
    <property type="nucleotide sequence ID" value="NZ_CABKPA010000036.1"/>
</dbReference>
<name>A0A174G6V5_9BACE</name>
<keyword evidence="6" id="KW-0963">Cytoplasm</keyword>
<evidence type="ECO:0000256" key="2">
    <source>
        <dbReference type="ARBA" id="ARBA00001947"/>
    </source>
</evidence>
<reference evidence="12 13" key="1">
    <citation type="submission" date="2016-10" db="EMBL/GenBank/DDBJ databases">
        <authorList>
            <person name="de Groot N.N."/>
        </authorList>
    </citation>
    <scope>NUCLEOTIDE SEQUENCE [LARGE SCALE GENOMIC DNA]</scope>
    <source>
        <strain evidence="11 13">NLAE-zl-C202</strain>
        <strain evidence="10 12">NLAE-zl-G339</strain>
    </source>
</reference>
<comment type="catalytic activity">
    <reaction evidence="1">
        <text>Hydrolysis of an N(4)-(acetyl-beta-D-glucosaminyl)asparagine residue in which the glucosamine residue may be further glycosylated, to yield a (substituted) N-acetyl-beta-D-glucosaminylamine and a peptide containing an aspartate residue.</text>
        <dbReference type="EC" id="3.5.1.52"/>
    </reaction>
</comment>
<evidence type="ECO:0000313" key="13">
    <source>
        <dbReference type="Proteomes" id="UP000183766"/>
    </source>
</evidence>
<dbReference type="EMBL" id="FNRP01000006">
    <property type="protein sequence ID" value="SEA43823.1"/>
    <property type="molecule type" value="Genomic_DNA"/>
</dbReference>
<dbReference type="PANTHER" id="PTHR35532">
    <property type="entry name" value="SIMILAR TO POLYHYDROXYALKANOATE DEPOLYMERASE"/>
    <property type="match status" value="1"/>
</dbReference>
<dbReference type="Pfam" id="PF01841">
    <property type="entry name" value="Transglut_core"/>
    <property type="match status" value="1"/>
</dbReference>